<evidence type="ECO:0000256" key="6">
    <source>
        <dbReference type="SAM" id="MobiDB-lite"/>
    </source>
</evidence>
<dbReference type="InterPro" id="IPR007309">
    <property type="entry name" value="TFIIIC_Bblock-bd"/>
</dbReference>
<feature type="region of interest" description="Disordered" evidence="6">
    <location>
        <begin position="231"/>
        <end position="257"/>
    </location>
</feature>
<evidence type="ECO:0000256" key="3">
    <source>
        <dbReference type="ARBA" id="ARBA00023125"/>
    </source>
</evidence>
<feature type="region of interest" description="Disordered" evidence="6">
    <location>
        <begin position="1345"/>
        <end position="1368"/>
    </location>
</feature>
<evidence type="ECO:0000259" key="8">
    <source>
        <dbReference type="Pfam" id="PF20222"/>
    </source>
</evidence>
<keyword evidence="4" id="KW-0804">Transcription</keyword>
<accession>A0ABR1JYT7</accession>
<evidence type="ECO:0008006" key="11">
    <source>
        <dbReference type="Google" id="ProtNLM"/>
    </source>
</evidence>
<feature type="region of interest" description="Disordered" evidence="6">
    <location>
        <begin position="1444"/>
        <end position="1516"/>
    </location>
</feature>
<keyword evidence="3" id="KW-0238">DNA-binding</keyword>
<feature type="compositionally biased region" description="Basic and acidic residues" evidence="6">
    <location>
        <begin position="231"/>
        <end position="243"/>
    </location>
</feature>
<proteinExistence type="predicted"/>
<dbReference type="SMART" id="SM00384">
    <property type="entry name" value="AT_hook"/>
    <property type="match status" value="3"/>
</dbReference>
<dbReference type="PANTHER" id="PTHR15180:SF1">
    <property type="entry name" value="GENERAL TRANSCRIPTION FACTOR 3C POLYPEPTIDE 1"/>
    <property type="match status" value="1"/>
</dbReference>
<protein>
    <recommendedName>
        <fullName evidence="11">Transcription factor tau subunit sfc3/Tfc3 C-terminal domain-containing protein</fullName>
    </recommendedName>
</protein>
<keyword evidence="10" id="KW-1185">Reference proteome</keyword>
<evidence type="ECO:0000256" key="5">
    <source>
        <dbReference type="ARBA" id="ARBA00023242"/>
    </source>
</evidence>
<dbReference type="CDD" id="cd16169">
    <property type="entry name" value="Tau138_eWH"/>
    <property type="match status" value="1"/>
</dbReference>
<evidence type="ECO:0000256" key="1">
    <source>
        <dbReference type="ARBA" id="ARBA00004123"/>
    </source>
</evidence>
<comment type="subcellular location">
    <subcellularLocation>
        <location evidence="1">Nucleus</location>
    </subcellularLocation>
</comment>
<sequence>MDELLHHCLRELAFDGDLGCNVSRLSDFINDFYAHSLTARDQRVDDAFCAFVWSLVVQQPTVRVGTIPDGITSEVWIAPQTSAKRKANAKGEEHIEMKPPQLNLVPDAKSRSLADLQQEYGDKLRIASDPDAIYAAITGSHIRYSKMSPMVYSALQIITRGRDDGVTVVQLGQQSKYDQKTCFYLVKQLTELNLVVKVRRGGVGTHFVIHRYFFERSPSWKAIREEENSAELARKGVDQPKLDDPDEEEKDKDAESLHFTPIDARHLSSLPLVRARVVKLLKASRNHMHVSSNMLLTIGFSNPTKTDRRFFQSRIRELVQQGILEKVIVPSTRRKSPKGATVLCLRLVDEDTSSHDKDNGVVVLQPQDDREEEDYSQSGVKMNMTIHKQIIDLLEESGSNGMTLNELSNALCQFDKRTIELLLTRAEKFPPPTHLSDLGIAGLMETSGRERRHRYYTVAAYRALVARENLDQSTAGYGDVDLGSSGAFMPIDADAFYNDDVSLHTYQDSFKEDISGKGKKSTVSTPTSAPKRTQSKKRTREDNEPSTSRPKGKKRKIAGPEEVRTEDEEPSVSIGPSTKKRVAADSQIGDAMAPAPKKRGRPPKAIVPAAPSDSATGPVTSTVGSKKRGRQSKNTTEEAPGGDVGSSGSVRKRGRPSKTVHAESAPPKTAAASSDTPIRAISNANKRDLSSAATPESEEQDEARLPPRKRGRAARNRIRSEIPDDLDPLPPGESVLSANQATGDDSREGVEPNTPLNDNWGVQTVDAEMASPDDEANPIRVSQSGGQTQVEPPLISGLSPPAEPVQNNQPVVPTPEAASARQDELLQSPAQADSPQAGPSRPTPVPQPRARVNVSNLRRENELLKVVEILGGIVNIQTKELYDTHTALLETLSKAGEPTSSPIGTRTDKRTVTATFTSLENRGKIKQLTTSIPTHLGMSRPTVIVYLPTIEQEKLNQFLSDLSRFAPPPIPSPSGRKISEPLDYGADPIRLTKNALPLQLLQMEKPGTDNTERWSKNAARAEQLFALDEETIRAVLLTERTTVGQYHGTVVAKMLRARELHLTVLKALESGHPSPQIVSHEHKIFNLNFLSHELALRLYCKLVPPLSHSEELAQFMSSETGLNTIVKDLPNSLLNTLQIGRSRARARLLDTLDILRCLNIVTPLQPSTSSTPWLACEAKEEHPIAFDKDPMDGWSASTPMTAPNYWIFNNKAPIYHWARSETDPPFLQDISLESSDLALRYWSTLQEACTNKQSITINGGGQSAVGPLNVSSSVARSLRRRVSWNPNYVMTWHQTQYLKKFCEVSDGKTPLDSDDGDEQIKRISWVISAPEEAVRDYYASSRKKMRTELSDARKRRKKDSEKRMELEAKASLVKKAQEAREQRENEWQELLQRVGADSLSKAASARVKRIQTRFLQEFAGKDIQKWETEIQEAIREADIISKKPLKPTRRIAPSVPSKRPTSTAPPLASNPPEKSIENLIAEQGPPVQPRPPTKKRKKSEVTEGQEETKKTQTRRHRFQWNRDYDELARDASAIIKARCRNAPRLDWGAYEQVFPAVPRNTVRQRVAHLREIPGNETYLNRLEDRWYELWLQHRGTEHLPDDEPTNATNFDLIKHIEFLRKHIDKNALRVGYAQPQRSVEVTIPDSVETLLEQFDVIESSVLVPSWDFVWNATVEEGREKRLLSQPFTTKLDELAFEDTSSEIISLAESALKMTLGTPNDIYDPESASQMLRSIGEDAVATATRNLLSRGVLSKLVRDPHKSKPGRLLKISEVNQNALGGIINRDVYQDAVSLEDLSIQQEGLWREWPLLASDGDMAALTQLVSENKVVLDIDTSHPQSTRPALDWNSKKADDDQIETVIQVCFRDLAIAVPSSDSIHDPLLAAVDVNDFAMASQAHGKTVDGGPGCCKQKAHKGVIDCSACLDDLWAARSATFSQTELELARLILFLVGQAGKKGVTKQDLLINTKIPEEELFHVLSKMTEEPDPFLHWIGYNSSFLVSSAHLRFWTVCVSEDPTIRVFPRRWLDIYGSKVSEIWEAALKAIIGAIVFRPGISQTEIYWRLRSVYDRQEVLEGLKALYEAGFIKNREAFSAFKAESRVIGALEEEEEKRVFWFIDETKHWYQI</sequence>
<reference evidence="9 10" key="1">
    <citation type="submission" date="2024-01" db="EMBL/GenBank/DDBJ databases">
        <title>A draft genome for the cacao thread blight pathogen Marasmiellus scandens.</title>
        <authorList>
            <person name="Baruah I.K."/>
            <person name="Leung J."/>
            <person name="Bukari Y."/>
            <person name="Amoako-Attah I."/>
            <person name="Meinhardt L.W."/>
            <person name="Bailey B.A."/>
            <person name="Cohen S.P."/>
        </authorList>
    </citation>
    <scope>NUCLEOTIDE SEQUENCE [LARGE SCALE GENOMIC DNA]</scope>
    <source>
        <strain evidence="9 10">GH-19</strain>
    </source>
</reference>
<evidence type="ECO:0000259" key="7">
    <source>
        <dbReference type="Pfam" id="PF04182"/>
    </source>
</evidence>
<evidence type="ECO:0000256" key="2">
    <source>
        <dbReference type="ARBA" id="ARBA00022553"/>
    </source>
</evidence>
<dbReference type="Pfam" id="PF20222">
    <property type="entry name" value="DUF6581"/>
    <property type="match status" value="1"/>
</dbReference>
<evidence type="ECO:0000256" key="4">
    <source>
        <dbReference type="ARBA" id="ARBA00023163"/>
    </source>
</evidence>
<keyword evidence="5" id="KW-0539">Nucleus</keyword>
<feature type="region of interest" description="Disordered" evidence="6">
    <location>
        <begin position="513"/>
        <end position="852"/>
    </location>
</feature>
<keyword evidence="2" id="KW-0597">Phosphoprotein</keyword>
<dbReference type="InterPro" id="IPR017956">
    <property type="entry name" value="AT_hook_DNA-bd_motif"/>
</dbReference>
<feature type="compositionally biased region" description="Polar residues" evidence="6">
    <location>
        <begin position="521"/>
        <end position="532"/>
    </location>
</feature>
<feature type="compositionally biased region" description="Low complexity" evidence="6">
    <location>
        <begin position="804"/>
        <end position="816"/>
    </location>
</feature>
<dbReference type="Pfam" id="PF04182">
    <property type="entry name" value="B-block_TFIIIC"/>
    <property type="match status" value="1"/>
</dbReference>
<evidence type="ECO:0000313" key="9">
    <source>
        <dbReference type="EMBL" id="KAK7468551.1"/>
    </source>
</evidence>
<gene>
    <name evidence="9" type="ORF">VKT23_003056</name>
</gene>
<feature type="domain" description="Transcription factor tau subunit sfc3/Tfc3 C-terminal" evidence="8">
    <location>
        <begin position="1514"/>
        <end position="1865"/>
    </location>
</feature>
<dbReference type="InterPro" id="IPR046488">
    <property type="entry name" value="Sfc3/Tfc3_C"/>
</dbReference>
<feature type="compositionally biased region" description="Polar residues" evidence="6">
    <location>
        <begin position="613"/>
        <end position="624"/>
    </location>
</feature>
<feature type="compositionally biased region" description="Polar residues" evidence="6">
    <location>
        <begin position="780"/>
        <end position="790"/>
    </location>
</feature>
<dbReference type="InterPro" id="IPR035625">
    <property type="entry name" value="Tfc3-like_eWH"/>
</dbReference>
<organism evidence="9 10">
    <name type="scientific">Marasmiellus scandens</name>
    <dbReference type="NCBI Taxonomy" id="2682957"/>
    <lineage>
        <taxon>Eukaryota</taxon>
        <taxon>Fungi</taxon>
        <taxon>Dikarya</taxon>
        <taxon>Basidiomycota</taxon>
        <taxon>Agaricomycotina</taxon>
        <taxon>Agaricomycetes</taxon>
        <taxon>Agaricomycetidae</taxon>
        <taxon>Agaricales</taxon>
        <taxon>Marasmiineae</taxon>
        <taxon>Omphalotaceae</taxon>
        <taxon>Marasmiellus</taxon>
    </lineage>
</organism>
<name>A0ABR1JYT7_9AGAR</name>
<dbReference type="Proteomes" id="UP001498398">
    <property type="component" value="Unassembled WGS sequence"/>
</dbReference>
<comment type="caution">
    <text evidence="9">The sequence shown here is derived from an EMBL/GenBank/DDBJ whole genome shotgun (WGS) entry which is preliminary data.</text>
</comment>
<feature type="compositionally biased region" description="Basic and acidic residues" evidence="6">
    <location>
        <begin position="1346"/>
        <end position="1368"/>
    </location>
</feature>
<evidence type="ECO:0000313" key="10">
    <source>
        <dbReference type="Proteomes" id="UP001498398"/>
    </source>
</evidence>
<feature type="domain" description="B-block binding subunit of TFIIIC" evidence="7">
    <location>
        <begin position="149"/>
        <end position="200"/>
    </location>
</feature>
<dbReference type="PANTHER" id="PTHR15180">
    <property type="entry name" value="GENERAL TRANSCRIPTION FACTOR 3C POLYPEPTIDE 1"/>
    <property type="match status" value="1"/>
</dbReference>
<dbReference type="EMBL" id="JBANRG010000003">
    <property type="protein sequence ID" value="KAK7468551.1"/>
    <property type="molecule type" value="Genomic_DNA"/>
</dbReference>
<dbReference type="InterPro" id="IPR044210">
    <property type="entry name" value="Tfc3-like"/>
</dbReference>
<feature type="compositionally biased region" description="Basic residues" evidence="6">
    <location>
        <begin position="706"/>
        <end position="717"/>
    </location>
</feature>